<dbReference type="GO" id="GO:0005634">
    <property type="term" value="C:nucleus"/>
    <property type="evidence" value="ECO:0007669"/>
    <property type="project" value="UniProtKB-SubCell"/>
</dbReference>
<comment type="similarity">
    <text evidence="2">Belongs to the SMC family. SMC3 subfamily.</text>
</comment>
<dbReference type="Pfam" id="PF02463">
    <property type="entry name" value="SMC_N"/>
    <property type="match status" value="1"/>
</dbReference>
<accession>A0A8K0JM79</accession>
<reference evidence="12" key="1">
    <citation type="submission" date="2020-04" db="EMBL/GenBank/DDBJ databases">
        <title>Analysis of mating type loci in Filobasidium floriforme.</title>
        <authorList>
            <person name="Nowrousian M."/>
        </authorList>
    </citation>
    <scope>NUCLEOTIDE SEQUENCE</scope>
    <source>
        <strain evidence="12">CBS 6242</strain>
    </source>
</reference>
<sequence length="1182" mass="134849">MHIKTLTIQGFKSYRDQISVDPFSPKHNVVVGRNGSGKSNFFSAIRFVLSDAYEKLSREERAGLLHEGTGRSQIMSAYVEIVFDNSDSRFPTSLSTLTLRRTIGLKKDEYTLDKKSATKAEVMNLLESAGFSRSNPYYIVPQGRITAITNQKESERLDLLKEIAGTSVYESKRQESMKIMEETNSKRTKIMDLLEKIEERLKELDDEKAELKDFQEKDKERRCLEYAIYQRELMDVEEALHSIEGDHNKNDLETEQTESKIKLSNLAVQSRQNTTQLEDLIRRRTELECLIDDVDQANQDGAGTREDREQELENIETRLVQVREELDQLGTQYEERVTQERQLRQEIDTAQGRLEALYGKQGRSNQFATQAERDAHLREEIETAQTSLADQQGRVEQIRGEVATAQDDLEDSQSRKTEVEASLEENKQGVLSKSEEKEAIKAQMDEQTERRKSLLREDGKLSHSLSTTREEKQNADRLLASMMDKDTNRGLEAIARITKTLKLDGVYGPLYSLFEVDDKYKVAVEVTAGNSLFQVVVDNDDTVTKILNQMRRDNIRGRVTFMPLNRLRTPTVDIPTADDAVPMISKLRFDRTYRLAFEQVFGRTVICRDLETCGSYTKNHGVSAITMDGDRIDRKGSLTGGYHDIRRSRIDAIKAVALWKGKLDTETARHAEVKASIMKLEQEISVNLGKIQVIESQRKAQLDDRLALTTRASWITKENEQARVRVERMERALAEAEREEQSIQTRIEALQAEMGSAFTQNLTAAEIRTLRDLNAQLTRQQEEYKKVAHERSQIGNQKRLLEIELNEDLLRRQSDLQDFLHAGITDVPGAGTQAGSIDTWRGEQQTLQASIEALQETVDQTDGEIDSINQSLAANAARLDELQTQQLQNSRGILQAQKTAERYIVKRQTLTNRQEECNKSIRDLGVLPEEAYKKYTDARNKAEQLVKKLHKVQEHLKGYSHVNKKAFEQYNTFTKQRDGLLERREELDISGESIQDLIETLDTRKDEAIERTFKEVSKYFSETFEKLVPAGRGKLKMLKRLDGEQLETQSQAVRTGIDSYTGVSIEVSFNSKVDEGLQIQQLSGGQKSLVALAMVFSIQKCDPAPFYLFDEIDANLDAQYRTAVAAMIHEMSASAQFITTTFRPEMLAEANKFYGVLFDARKVSTIRTIEQKDAQEFVDVSV</sequence>
<evidence type="ECO:0000256" key="10">
    <source>
        <dbReference type="SAM" id="MobiDB-lite"/>
    </source>
</evidence>
<keyword evidence="6 8" id="KW-0539">Nucleus</keyword>
<dbReference type="GO" id="GO:0005524">
    <property type="term" value="F:ATP binding"/>
    <property type="evidence" value="ECO:0007669"/>
    <property type="project" value="InterPro"/>
</dbReference>
<evidence type="ECO:0000256" key="7">
    <source>
        <dbReference type="ARBA" id="ARBA00023306"/>
    </source>
</evidence>
<dbReference type="InterPro" id="IPR024704">
    <property type="entry name" value="SMC"/>
</dbReference>
<evidence type="ECO:0000259" key="11">
    <source>
        <dbReference type="SMART" id="SM00968"/>
    </source>
</evidence>
<evidence type="ECO:0000313" key="12">
    <source>
        <dbReference type="EMBL" id="KAG7561878.1"/>
    </source>
</evidence>
<dbReference type="GO" id="GO:0007059">
    <property type="term" value="P:chromosome segregation"/>
    <property type="evidence" value="ECO:0007669"/>
    <property type="project" value="UniProtKB-ARBA"/>
</dbReference>
<gene>
    <name evidence="12" type="ORF">FFLO_02695</name>
</gene>
<dbReference type="SUPFAM" id="SSF52540">
    <property type="entry name" value="P-loop containing nucleoside triphosphate hydrolases"/>
    <property type="match status" value="1"/>
</dbReference>
<dbReference type="InterPro" id="IPR036277">
    <property type="entry name" value="SMC_hinge_sf"/>
</dbReference>
<dbReference type="Gene3D" id="3.40.50.300">
    <property type="entry name" value="P-loop containing nucleotide triphosphate hydrolases"/>
    <property type="match status" value="2"/>
</dbReference>
<feature type="region of interest" description="Disordered" evidence="10">
    <location>
        <begin position="404"/>
        <end position="473"/>
    </location>
</feature>
<evidence type="ECO:0000313" key="13">
    <source>
        <dbReference type="Proteomes" id="UP000812966"/>
    </source>
</evidence>
<keyword evidence="7" id="KW-0131">Cell cycle</keyword>
<name>A0A8K0JM79_9TREE</name>
<keyword evidence="3" id="KW-0132">Cell division</keyword>
<feature type="coiled-coil region" evidence="9">
    <location>
        <begin position="719"/>
        <end position="790"/>
    </location>
</feature>
<evidence type="ECO:0000256" key="3">
    <source>
        <dbReference type="ARBA" id="ARBA00022618"/>
    </source>
</evidence>
<keyword evidence="5 9" id="KW-0175">Coiled coil</keyword>
<evidence type="ECO:0000256" key="8">
    <source>
        <dbReference type="PIRNR" id="PIRNR005719"/>
    </source>
</evidence>
<feature type="compositionally biased region" description="Basic and acidic residues" evidence="10">
    <location>
        <begin position="412"/>
        <end position="461"/>
    </location>
</feature>
<dbReference type="InterPro" id="IPR027417">
    <property type="entry name" value="P-loop_NTPase"/>
</dbReference>
<dbReference type="SMART" id="SM00968">
    <property type="entry name" value="SMC_hinge"/>
    <property type="match status" value="1"/>
</dbReference>
<dbReference type="FunFam" id="3.40.50.300:FF:000370">
    <property type="entry name" value="Structural maintenance of chromosomes 3"/>
    <property type="match status" value="1"/>
</dbReference>
<dbReference type="Pfam" id="PF06470">
    <property type="entry name" value="SMC_hinge"/>
    <property type="match status" value="1"/>
</dbReference>
<evidence type="ECO:0000256" key="5">
    <source>
        <dbReference type="ARBA" id="ARBA00023054"/>
    </source>
</evidence>
<organism evidence="12 13">
    <name type="scientific">Filobasidium floriforme</name>
    <dbReference type="NCBI Taxonomy" id="5210"/>
    <lineage>
        <taxon>Eukaryota</taxon>
        <taxon>Fungi</taxon>
        <taxon>Dikarya</taxon>
        <taxon>Basidiomycota</taxon>
        <taxon>Agaricomycotina</taxon>
        <taxon>Tremellomycetes</taxon>
        <taxon>Filobasidiales</taxon>
        <taxon>Filobasidiaceae</taxon>
        <taxon>Filobasidium</taxon>
    </lineage>
</organism>
<dbReference type="GO" id="GO:0051276">
    <property type="term" value="P:chromosome organization"/>
    <property type="evidence" value="ECO:0007669"/>
    <property type="project" value="InterPro"/>
</dbReference>
<feature type="domain" description="SMC hinge" evidence="11">
    <location>
        <begin position="504"/>
        <end position="617"/>
    </location>
</feature>
<feature type="coiled-coil region" evidence="9">
    <location>
        <begin position="180"/>
        <end position="217"/>
    </location>
</feature>
<dbReference type="Gene3D" id="1.20.1060.20">
    <property type="match status" value="1"/>
</dbReference>
<dbReference type="GO" id="GO:0051301">
    <property type="term" value="P:cell division"/>
    <property type="evidence" value="ECO:0007669"/>
    <property type="project" value="UniProtKB-KW"/>
</dbReference>
<evidence type="ECO:0000256" key="1">
    <source>
        <dbReference type="ARBA" id="ARBA00004123"/>
    </source>
</evidence>
<comment type="subcellular location">
    <subcellularLocation>
        <location evidence="1 8">Nucleus</location>
    </subcellularLocation>
</comment>
<dbReference type="AlphaFoldDB" id="A0A8K0JM79"/>
<protein>
    <recommendedName>
        <fullName evidence="8">Structural maintenance of chromosomes protein</fullName>
    </recommendedName>
</protein>
<keyword evidence="4" id="KW-0498">Mitosis</keyword>
<dbReference type="InterPro" id="IPR003395">
    <property type="entry name" value="RecF/RecN/SMC_N"/>
</dbReference>
<dbReference type="PIRSF" id="PIRSF005719">
    <property type="entry name" value="SMC"/>
    <property type="match status" value="1"/>
</dbReference>
<proteinExistence type="inferred from homology"/>
<dbReference type="Gene3D" id="3.30.70.1620">
    <property type="match status" value="1"/>
</dbReference>
<feature type="coiled-coil region" evidence="9">
    <location>
        <begin position="837"/>
        <end position="871"/>
    </location>
</feature>
<dbReference type="SUPFAM" id="SSF75553">
    <property type="entry name" value="Smc hinge domain"/>
    <property type="match status" value="1"/>
</dbReference>
<keyword evidence="13" id="KW-1185">Reference proteome</keyword>
<comment type="caution">
    <text evidence="12">The sequence shown here is derived from an EMBL/GenBank/DDBJ whole genome shotgun (WGS) entry which is preliminary data.</text>
</comment>
<dbReference type="PANTHER" id="PTHR43977">
    <property type="entry name" value="STRUCTURAL MAINTENANCE OF CHROMOSOMES PROTEIN 3"/>
    <property type="match status" value="1"/>
</dbReference>
<evidence type="ECO:0000256" key="6">
    <source>
        <dbReference type="ARBA" id="ARBA00023242"/>
    </source>
</evidence>
<dbReference type="GO" id="GO:0005694">
    <property type="term" value="C:chromosome"/>
    <property type="evidence" value="ECO:0007669"/>
    <property type="project" value="InterPro"/>
</dbReference>
<evidence type="ECO:0000256" key="2">
    <source>
        <dbReference type="ARBA" id="ARBA00005917"/>
    </source>
</evidence>
<dbReference type="CDD" id="cd03272">
    <property type="entry name" value="ABC_SMC3_euk"/>
    <property type="match status" value="1"/>
</dbReference>
<dbReference type="GO" id="GO:0016887">
    <property type="term" value="F:ATP hydrolysis activity"/>
    <property type="evidence" value="ECO:0007669"/>
    <property type="project" value="InterPro"/>
</dbReference>
<dbReference type="InterPro" id="IPR010935">
    <property type="entry name" value="SMC_hinge"/>
</dbReference>
<dbReference type="InterPro" id="IPR041741">
    <property type="entry name" value="SMC3_ABC_euk"/>
</dbReference>
<dbReference type="Proteomes" id="UP000812966">
    <property type="component" value="Unassembled WGS sequence"/>
</dbReference>
<feature type="coiled-coil region" evidence="9">
    <location>
        <begin position="277"/>
        <end position="360"/>
    </location>
</feature>
<evidence type="ECO:0000256" key="4">
    <source>
        <dbReference type="ARBA" id="ARBA00022776"/>
    </source>
</evidence>
<evidence type="ECO:0000256" key="9">
    <source>
        <dbReference type="SAM" id="Coils"/>
    </source>
</evidence>
<dbReference type="EMBL" id="JABELV010000044">
    <property type="protein sequence ID" value="KAG7561878.1"/>
    <property type="molecule type" value="Genomic_DNA"/>
</dbReference>
<dbReference type="FunFam" id="3.40.50.300:FF:000424">
    <property type="entry name" value="Structural maintenance of chromosomes 3"/>
    <property type="match status" value="1"/>
</dbReference>